<sequence>MKNLIALMAVVLLFNACSKPPHVKKQNDFFTNLSSLCGQVFEGYSTFPTDPDHDFAGQLLVANIQSCEQHQIRIRFAVGHDQSRTWVISKSRQGLLLKHDHRHDDGTPDEITNYGGWANDQGTGWQQFFAADEATADMIPAAATNVWMLSYDPHNQVLTYDLKRHGKPRYQAQLKPAD</sequence>
<dbReference type="Proteomes" id="UP001595533">
    <property type="component" value="Unassembled WGS sequence"/>
</dbReference>
<evidence type="ECO:0008006" key="3">
    <source>
        <dbReference type="Google" id="ProtNLM"/>
    </source>
</evidence>
<protein>
    <recommendedName>
        <fullName evidence="3">Lipoprotein</fullName>
    </recommendedName>
</protein>
<keyword evidence="2" id="KW-1185">Reference proteome</keyword>
<evidence type="ECO:0000313" key="2">
    <source>
        <dbReference type="Proteomes" id="UP001595533"/>
    </source>
</evidence>
<accession>A0ABV7JE46</accession>
<comment type="caution">
    <text evidence="1">The sequence shown here is derived from an EMBL/GenBank/DDBJ whole genome shotgun (WGS) entry which is preliminary data.</text>
</comment>
<evidence type="ECO:0000313" key="1">
    <source>
        <dbReference type="EMBL" id="MFC3195145.1"/>
    </source>
</evidence>
<proteinExistence type="predicted"/>
<organism evidence="1 2">
    <name type="scientific">Marinicella sediminis</name>
    <dbReference type="NCBI Taxonomy" id="1792834"/>
    <lineage>
        <taxon>Bacteria</taxon>
        <taxon>Pseudomonadati</taxon>
        <taxon>Pseudomonadota</taxon>
        <taxon>Gammaproteobacteria</taxon>
        <taxon>Lysobacterales</taxon>
        <taxon>Marinicellaceae</taxon>
        <taxon>Marinicella</taxon>
    </lineage>
</organism>
<reference evidence="2" key="1">
    <citation type="journal article" date="2019" name="Int. J. Syst. Evol. Microbiol.">
        <title>The Global Catalogue of Microorganisms (GCM) 10K type strain sequencing project: providing services to taxonomists for standard genome sequencing and annotation.</title>
        <authorList>
            <consortium name="The Broad Institute Genomics Platform"/>
            <consortium name="The Broad Institute Genome Sequencing Center for Infectious Disease"/>
            <person name="Wu L."/>
            <person name="Ma J."/>
        </authorList>
    </citation>
    <scope>NUCLEOTIDE SEQUENCE [LARGE SCALE GENOMIC DNA]</scope>
    <source>
        <strain evidence="2">KCTC 42953</strain>
    </source>
</reference>
<gene>
    <name evidence="1" type="ORF">ACFODZ_12910</name>
</gene>
<dbReference type="EMBL" id="JBHRTS010000007">
    <property type="protein sequence ID" value="MFC3195145.1"/>
    <property type="molecule type" value="Genomic_DNA"/>
</dbReference>
<dbReference type="RefSeq" id="WP_077411766.1">
    <property type="nucleotide sequence ID" value="NZ_JBHRTS010000007.1"/>
</dbReference>
<name>A0ABV7JE46_9GAMM</name>